<dbReference type="Gene3D" id="3.30.200.20">
    <property type="entry name" value="Phosphorylase Kinase, domain 1"/>
    <property type="match status" value="1"/>
</dbReference>
<dbReference type="Pfam" id="PF03781">
    <property type="entry name" value="FGE-sulfatase"/>
    <property type="match status" value="1"/>
</dbReference>
<evidence type="ECO:0000256" key="2">
    <source>
        <dbReference type="ARBA" id="ARBA00022741"/>
    </source>
</evidence>
<evidence type="ECO:0000256" key="3">
    <source>
        <dbReference type="ARBA" id="ARBA00022777"/>
    </source>
</evidence>
<sequence length="1298" mass="142276">MGPPDANEKGAGAPGGPDRPEDRTQTIAGPTPKNTPAPAQSPEPAAPPKPGGSGAAWTPPTEFNEFRLERLLGRGGMGVIYLAHDTSLGRPVAVKFIAPGKSNPRVRAYFETEARAIARLQHPNVVTVFRVGTVEEHPYIVSEYVVGRNLSELSLPIPWRRALTLGVGLARGLAAAHRQGVLHRDIKPANALVTDDDEVKLLDFGLAEQFNPRESSRPSGTHEPAGTPRYMAPEVLLGAPASPQSDIYSLGLTLYKLCTGKLPSRPPSKGEAVNAVELETELSCRLEGDIDPDFAALILQCLAPNPAERFASADQLREALERLEQLHASTPLAEGNPYRGLAPFEAEHRAIFFGRDADIRAVLERLRHQSLALVAGDSGVGKSSLCRAGVMPRVAANAVDEGREVYTVTMYPSHRPLQALAAALAPLLGRRESEVITAFTNNPAWLGQALREAYSGKRGLLLFVDQLEELITLSEPVQALRFAAVLGELALPSTGVRVLMTVRGDFLMRVCALPGLGDEAERALYILRPMSPEGVREAIVGPARSRGVVFESKELIRTLVESTAQGVGSLPLLQFALAELWERRNPAHGRITRAALDEMGGVAGALSRHADGVLARLSLAGQQAARRLLLQLVTAEGTRSERSEEELVAASDAASRAALQALIEGRLLHARTTGGKARYSIAHDSLITSWGTLRNWLDDDIGHRAVRQRIEVASAEWERLGRAREALWGQRQLDETRPLAPSTLGPSEHAFLQASHRALRFRRRGRSLAVFALAAVFFYGGLRLQAHLADVSFVTAAVGTAWEALAEGRALGQEARARREEALALFDGRAPPASSPAIPLGHHDLRPAAEWRWAEALGLIEKSDAAHARATQFLEKALDREHGHREARRLLLEVTHERMLLAEHFHQQRKHDELKQRLEQLLEDADDQSAWQQRLSAQAELELVTYPPGAHVLIKRYVPDKRGVLRLLLGRELVSTPILRTRLRAGSYLLHITAPNRAPLDLPLLLTRGELERLHLELPINVPRGYVYIPPGCFLQGTAEPEKIRAFMNSAPLHRMCLNEAYLIGQTEVTFGDWITYLNTLPPNAAARRILEQPRFSGFGAVTLRHQPGAGWVFSFHRSHEDVLTAREGETFRYPERTQRDTADWRRFPLSGVSAEDLSGYFYWLDSSGRLPGARLCSELEWERAARGADGREYPHGEQLLPDEANINPTYNRQPTTFGPDMVGSHPVSTSPFGLFDMAGNAYELTRPVTPDLGRISLRGGGWYYDSAMALAANRSAGDPTLRSPVIGVRVCASVSPR</sequence>
<dbReference type="Gene3D" id="3.40.50.300">
    <property type="entry name" value="P-loop containing nucleotide triphosphate hydrolases"/>
    <property type="match status" value="1"/>
</dbReference>
<evidence type="ECO:0000259" key="7">
    <source>
        <dbReference type="PROSITE" id="PS50011"/>
    </source>
</evidence>
<dbReference type="InterPro" id="IPR016187">
    <property type="entry name" value="CTDL_fold"/>
</dbReference>
<dbReference type="InterPro" id="IPR005532">
    <property type="entry name" value="SUMF_dom"/>
</dbReference>
<dbReference type="PANTHER" id="PTHR43289">
    <property type="entry name" value="MITOGEN-ACTIVATED PROTEIN KINASE KINASE KINASE 20-RELATED"/>
    <property type="match status" value="1"/>
</dbReference>
<dbReference type="Pfam" id="PF20703">
    <property type="entry name" value="nSTAND1"/>
    <property type="match status" value="1"/>
</dbReference>
<feature type="compositionally biased region" description="Pro residues" evidence="6">
    <location>
        <begin position="33"/>
        <end position="50"/>
    </location>
</feature>
<evidence type="ECO:0000256" key="5">
    <source>
        <dbReference type="PROSITE-ProRule" id="PRU10141"/>
    </source>
</evidence>
<evidence type="ECO:0000256" key="4">
    <source>
        <dbReference type="ARBA" id="ARBA00022840"/>
    </source>
</evidence>
<dbReference type="SUPFAM" id="SSF52540">
    <property type="entry name" value="P-loop containing nucleoside triphosphate hydrolases"/>
    <property type="match status" value="1"/>
</dbReference>
<dbReference type="InterPro" id="IPR000719">
    <property type="entry name" value="Prot_kinase_dom"/>
</dbReference>
<dbReference type="PANTHER" id="PTHR43289:SF6">
    <property type="entry name" value="SERINE_THREONINE-PROTEIN KINASE NEKL-3"/>
    <property type="match status" value="1"/>
</dbReference>
<dbReference type="InterPro" id="IPR027417">
    <property type="entry name" value="P-loop_NTPase"/>
</dbReference>
<dbReference type="Gene3D" id="1.10.510.10">
    <property type="entry name" value="Transferase(Phosphotransferase) domain 1"/>
    <property type="match status" value="1"/>
</dbReference>
<keyword evidence="4 5" id="KW-0067">ATP-binding</keyword>
<keyword evidence="2 5" id="KW-0547">Nucleotide-binding</keyword>
<dbReference type="CDD" id="cd14014">
    <property type="entry name" value="STKc_PknB_like"/>
    <property type="match status" value="1"/>
</dbReference>
<gene>
    <name evidence="8" type="ORF">F0U60_54000</name>
</gene>
<evidence type="ECO:0000313" key="8">
    <source>
        <dbReference type="EMBL" id="WNG53101.1"/>
    </source>
</evidence>
<dbReference type="SMART" id="SM00220">
    <property type="entry name" value="S_TKc"/>
    <property type="match status" value="1"/>
</dbReference>
<proteinExistence type="predicted"/>
<evidence type="ECO:0000313" key="9">
    <source>
        <dbReference type="Proteomes" id="UP001611383"/>
    </source>
</evidence>
<dbReference type="PROSITE" id="PS00107">
    <property type="entry name" value="PROTEIN_KINASE_ATP"/>
    <property type="match status" value="1"/>
</dbReference>
<dbReference type="SUPFAM" id="SSF56436">
    <property type="entry name" value="C-type lectin-like"/>
    <property type="match status" value="1"/>
</dbReference>
<dbReference type="SUPFAM" id="SSF56112">
    <property type="entry name" value="Protein kinase-like (PK-like)"/>
    <property type="match status" value="1"/>
</dbReference>
<dbReference type="Gene3D" id="3.90.1580.10">
    <property type="entry name" value="paralog of FGE (formylglycine-generating enzyme)"/>
    <property type="match status" value="1"/>
</dbReference>
<accession>A0ABY9XCM9</accession>
<keyword evidence="1" id="KW-0808">Transferase</keyword>
<name>A0ABY9XCM9_9BACT</name>
<evidence type="ECO:0000256" key="1">
    <source>
        <dbReference type="ARBA" id="ARBA00022679"/>
    </source>
</evidence>
<feature type="binding site" evidence="5">
    <location>
        <position position="101"/>
    </location>
    <ligand>
        <name>ATP</name>
        <dbReference type="ChEBI" id="CHEBI:30616"/>
    </ligand>
</feature>
<keyword evidence="9" id="KW-1185">Reference proteome</keyword>
<dbReference type="InterPro" id="IPR042095">
    <property type="entry name" value="SUMF_sf"/>
</dbReference>
<dbReference type="Proteomes" id="UP001611383">
    <property type="component" value="Chromosome"/>
</dbReference>
<dbReference type="EMBL" id="CP043494">
    <property type="protein sequence ID" value="WNG53101.1"/>
    <property type="molecule type" value="Genomic_DNA"/>
</dbReference>
<organism evidence="8 9">
    <name type="scientific">Archangium minus</name>
    <dbReference type="NCBI Taxonomy" id="83450"/>
    <lineage>
        <taxon>Bacteria</taxon>
        <taxon>Pseudomonadati</taxon>
        <taxon>Myxococcota</taxon>
        <taxon>Myxococcia</taxon>
        <taxon>Myxococcales</taxon>
        <taxon>Cystobacterineae</taxon>
        <taxon>Archangiaceae</taxon>
        <taxon>Archangium</taxon>
    </lineage>
</organism>
<dbReference type="InterPro" id="IPR011009">
    <property type="entry name" value="Kinase-like_dom_sf"/>
</dbReference>
<dbReference type="Pfam" id="PF00069">
    <property type="entry name" value="Pkinase"/>
    <property type="match status" value="1"/>
</dbReference>
<reference evidence="8 9" key="1">
    <citation type="submission" date="2019-08" db="EMBL/GenBank/DDBJ databases">
        <title>Archangium and Cystobacter genomes.</title>
        <authorList>
            <person name="Chen I.-C.K."/>
            <person name="Wielgoss S."/>
        </authorList>
    </citation>
    <scope>NUCLEOTIDE SEQUENCE [LARGE SCALE GENOMIC DNA]</scope>
    <source>
        <strain evidence="8 9">Cbm 6</strain>
    </source>
</reference>
<keyword evidence="3 8" id="KW-0418">Kinase</keyword>
<evidence type="ECO:0000256" key="6">
    <source>
        <dbReference type="SAM" id="MobiDB-lite"/>
    </source>
</evidence>
<dbReference type="PROSITE" id="PS50011">
    <property type="entry name" value="PROTEIN_KINASE_DOM"/>
    <property type="match status" value="1"/>
</dbReference>
<protein>
    <submittedName>
        <fullName evidence="8">Protein kinase</fullName>
    </submittedName>
</protein>
<dbReference type="InterPro" id="IPR017441">
    <property type="entry name" value="Protein_kinase_ATP_BS"/>
</dbReference>
<feature type="domain" description="Protein kinase" evidence="7">
    <location>
        <begin position="66"/>
        <end position="323"/>
    </location>
</feature>
<dbReference type="GO" id="GO:0016301">
    <property type="term" value="F:kinase activity"/>
    <property type="evidence" value="ECO:0007669"/>
    <property type="project" value="UniProtKB-KW"/>
</dbReference>
<dbReference type="InterPro" id="IPR049052">
    <property type="entry name" value="nSTAND1"/>
</dbReference>
<feature type="region of interest" description="Disordered" evidence="6">
    <location>
        <begin position="1"/>
        <end position="60"/>
    </location>
</feature>